<name>A0A2C5ZC08_9HYPO</name>
<reference evidence="2 3" key="1">
    <citation type="submission" date="2017-06" db="EMBL/GenBank/DDBJ databases">
        <title>Ant-infecting Ophiocordyceps genomes reveal a high diversity of potential behavioral manipulation genes and a possible major role for enterotoxins.</title>
        <authorList>
            <person name="De Bekker C."/>
            <person name="Evans H.C."/>
            <person name="Brachmann A."/>
            <person name="Hughes D.P."/>
        </authorList>
    </citation>
    <scope>NUCLEOTIDE SEQUENCE [LARGE SCALE GENOMIC DNA]</scope>
    <source>
        <strain evidence="2 3">1348a</strain>
    </source>
</reference>
<evidence type="ECO:0008006" key="4">
    <source>
        <dbReference type="Google" id="ProtNLM"/>
    </source>
</evidence>
<evidence type="ECO:0000256" key="1">
    <source>
        <dbReference type="SAM" id="MobiDB-lite"/>
    </source>
</evidence>
<evidence type="ECO:0000313" key="2">
    <source>
        <dbReference type="EMBL" id="PHH77330.1"/>
    </source>
</evidence>
<dbReference type="Proteomes" id="UP000224854">
    <property type="component" value="Unassembled WGS sequence"/>
</dbReference>
<dbReference type="OrthoDB" id="2993351at2759"/>
<feature type="region of interest" description="Disordered" evidence="1">
    <location>
        <begin position="97"/>
        <end position="120"/>
    </location>
</feature>
<accession>A0A2C5ZC08</accession>
<evidence type="ECO:0000313" key="3">
    <source>
        <dbReference type="Proteomes" id="UP000224854"/>
    </source>
</evidence>
<protein>
    <recommendedName>
        <fullName evidence="4">DUF3669 domain-containing protein</fullName>
    </recommendedName>
</protein>
<sequence length="664" mass="74493">MEANGALNTGPPSLAVHTYSQAVTPVSGAHNLAAYLSLNRSMRVQEDGFDTLIETNNFPVPPEAFNMERGLFDNENIAKSQLCASNPEAVQDERQMESVGDEEDLYTDGRSSNGPSGRAYRHHASNAEAYAINAAKEAAGLDFNTDADSNINAESNMKLNSNMDPNNGPHLDAASQAAVSLMQLNNRDVKTESDYCAPNGQGQATGAVEEAIHLDTKPGPKITHPTLRMMLGLDTPRLDVQRKQAAMSLTMERFMMEKPRFTFEKPCTMPSLPAPVEQSTSTAEAEKPETRRNECTEPEVSRPRYMTFEGQGKCLVDLDHLCNIPGIRQVRWIMDLDTIVVMPPEPGTLRARRCFQPKEGKLCETTTCELHAYETPSQRKYVRKFERPGEAVVGDRLSLEGEYKMHYGISQVFNNWSRYFCCHAIVPMALLNNGQQTFPNGETWSWYPMERMLPLLERPSKSLCDIMIGAGFDMAQHKTPTNVLVMPLLGTGGNLPAVKDFYNLPLHVEWMRDLNIDSKMLARAMGEALAILHWATGVTNTGVQFAIGTRDVTEEYEQFMVDDQRQALYATQLYIYSFAEVQKIVMHPGPDGPEKVCDAIGRAMAEPRMKLYLPSPVAGDYLYYRFRDAYVKMARKIINKIPMHKANFQEPELVMVSYVRHWSM</sequence>
<feature type="region of interest" description="Disordered" evidence="1">
    <location>
        <begin position="265"/>
        <end position="298"/>
    </location>
</feature>
<comment type="caution">
    <text evidence="2">The sequence shown here is derived from an EMBL/GenBank/DDBJ whole genome shotgun (WGS) entry which is preliminary data.</text>
</comment>
<proteinExistence type="predicted"/>
<dbReference type="AlphaFoldDB" id="A0A2C5ZC08"/>
<keyword evidence="3" id="KW-1185">Reference proteome</keyword>
<organism evidence="2 3">
    <name type="scientific">Ophiocordyceps australis</name>
    <dbReference type="NCBI Taxonomy" id="1399860"/>
    <lineage>
        <taxon>Eukaryota</taxon>
        <taxon>Fungi</taxon>
        <taxon>Dikarya</taxon>
        <taxon>Ascomycota</taxon>
        <taxon>Pezizomycotina</taxon>
        <taxon>Sordariomycetes</taxon>
        <taxon>Hypocreomycetidae</taxon>
        <taxon>Hypocreales</taxon>
        <taxon>Ophiocordycipitaceae</taxon>
        <taxon>Ophiocordyceps</taxon>
    </lineage>
</organism>
<dbReference type="EMBL" id="NJEU01000274">
    <property type="protein sequence ID" value="PHH77330.1"/>
    <property type="molecule type" value="Genomic_DNA"/>
</dbReference>
<gene>
    <name evidence="2" type="ORF">CDD82_3563</name>
</gene>
<feature type="compositionally biased region" description="Basic and acidic residues" evidence="1">
    <location>
        <begin position="284"/>
        <end position="298"/>
    </location>
</feature>